<dbReference type="OrthoDB" id="8428274at2"/>
<gene>
    <name evidence="3" type="ORF">AOQ72_17170</name>
</gene>
<dbReference type="GO" id="GO:0016491">
    <property type="term" value="F:oxidoreductase activity"/>
    <property type="evidence" value="ECO:0007669"/>
    <property type="project" value="InterPro"/>
</dbReference>
<dbReference type="Gene3D" id="3.90.1170.50">
    <property type="entry name" value="Aldehyde oxidase/xanthine dehydrogenase, a/b hammerhead"/>
    <property type="match status" value="1"/>
</dbReference>
<reference evidence="3 4" key="1">
    <citation type="submission" date="2015-09" db="EMBL/GenBank/DDBJ databases">
        <title>Draft Genome Sequence of the Strain BR 3267 (Bradyrhizobium yuanmingense) recommended as inoculant for cowpea in Brazil.</title>
        <authorList>
            <person name="Simoes-Araujo J.L."/>
            <person name="Zilli J.E."/>
        </authorList>
    </citation>
    <scope>NUCLEOTIDE SEQUENCE [LARGE SCALE GENOMIC DNA]</scope>
    <source>
        <strain evidence="3 4">BR3267</strain>
    </source>
</reference>
<organism evidence="3 4">
    <name type="scientific">Bradyrhizobium yuanmingense</name>
    <dbReference type="NCBI Taxonomy" id="108015"/>
    <lineage>
        <taxon>Bacteria</taxon>
        <taxon>Pseudomonadati</taxon>
        <taxon>Pseudomonadota</taxon>
        <taxon>Alphaproteobacteria</taxon>
        <taxon>Hyphomicrobiales</taxon>
        <taxon>Nitrobacteraceae</taxon>
        <taxon>Bradyrhizobium</taxon>
    </lineage>
</organism>
<comment type="caution">
    <text evidence="3">The sequence shown here is derived from an EMBL/GenBank/DDBJ whole genome shotgun (WGS) entry which is preliminary data.</text>
</comment>
<dbReference type="InterPro" id="IPR000674">
    <property type="entry name" value="Ald_Oxase/Xan_DH_a/b"/>
</dbReference>
<name>A0A0R3CKY1_9BRAD</name>
<dbReference type="InterPro" id="IPR016208">
    <property type="entry name" value="Ald_Oxase/xanthine_DH-like"/>
</dbReference>
<feature type="domain" description="Aldehyde oxidase/xanthine dehydrogenase a/b hammerhead" evidence="2">
    <location>
        <begin position="33"/>
        <end position="144"/>
    </location>
</feature>
<dbReference type="InterPro" id="IPR008274">
    <property type="entry name" value="AldOxase/xan_DH_MoCoBD1"/>
</dbReference>
<evidence type="ECO:0000259" key="2">
    <source>
        <dbReference type="SMART" id="SM01008"/>
    </source>
</evidence>
<dbReference type="RefSeq" id="WP_057027402.1">
    <property type="nucleotide sequence ID" value="NZ_LJYF01000021.1"/>
</dbReference>
<evidence type="ECO:0000313" key="4">
    <source>
        <dbReference type="Proteomes" id="UP000051380"/>
    </source>
</evidence>
<dbReference type="SMART" id="SM01008">
    <property type="entry name" value="Ald_Xan_dh_C"/>
    <property type="match status" value="1"/>
</dbReference>
<dbReference type="SUPFAM" id="SSF56003">
    <property type="entry name" value="Molybdenum cofactor-binding domain"/>
    <property type="match status" value="1"/>
</dbReference>
<feature type="region of interest" description="Disordered" evidence="1">
    <location>
        <begin position="1"/>
        <end position="20"/>
    </location>
</feature>
<dbReference type="InterPro" id="IPR046867">
    <property type="entry name" value="AldOxase/xan_DH_MoCoBD2"/>
</dbReference>
<dbReference type="InterPro" id="IPR036856">
    <property type="entry name" value="Ald_Oxase/Xan_DH_a/b_sf"/>
</dbReference>
<dbReference type="Proteomes" id="UP000051380">
    <property type="component" value="Unassembled WGS sequence"/>
</dbReference>
<dbReference type="InterPro" id="IPR037165">
    <property type="entry name" value="AldOxase/xan_DH_Mopterin-bd_sf"/>
</dbReference>
<dbReference type="EMBL" id="LJYF01000021">
    <property type="protein sequence ID" value="KRP98226.1"/>
    <property type="molecule type" value="Genomic_DNA"/>
</dbReference>
<sequence>MSELNLTSAPAHLRHGSNIGQPLTRRDGILKVTGQATYAADNHPPGMLFAVMAISSIARGRVVSLDVAAAKRHPGVVDVMTPDHKPQLAIDPDIKTNPFVFRMEVLQSNEVRYANQAIAVVIAETLEAATEGAALLAPRYEVQPALVGLDAGESFVPPVVGVGNPTESHRGDVEAGLAAAEKQIEAIYETPPQYHNAMEPHAIVARWEGDKLFLDTPSQAMVMARGRVAELFGLVPEKIHIRSPFLGGGFGSKGFLTGPQILGVMAAKLVDRPVKLVLRREQMYGPVGHRAPTRQRLRLGADGEGRLTALDHHARTVSSTFDDFYEPAADASHTLYAAPAIRTSHDAVRVNTGTPLFMRAPGEATGSIALESAIDEMAWACGMDPLAFRLKNYAEVEPMTGRPFSSKALRACYEQGAARFGWAKRPLQPRQMRDDAGLLVGWGMGTATFPALMFQAEARAAIRRDGSGVMEIGAHDMGQGAWTALAQIAADSVGLHIDRLDFRSGTSDLPDAGIAGGSAHTATAGVAIHSAGAAVIGKLADLATSDERSPLFGAGNAGVIARDGRLIRRDDESRSESYAEILARAGVAEVEARGTGAPNPAAMEQYAMHAHGAVFAEVKVDPELGQVRLTRMIGAFAAGRIVNPRMVQSQLFGGMIWGLSFALHEAAITDRRSGRIMNANLGEYHIPVNADVPPLDVITVEEHDPHVNALGIKGVGEIGITGSAGAVANAVWHATGVRVRNFPIRIEELLT</sequence>
<dbReference type="GO" id="GO:0005506">
    <property type="term" value="F:iron ion binding"/>
    <property type="evidence" value="ECO:0007669"/>
    <property type="project" value="InterPro"/>
</dbReference>
<dbReference type="Pfam" id="PF01315">
    <property type="entry name" value="Ald_Xan_dh_C"/>
    <property type="match status" value="1"/>
</dbReference>
<evidence type="ECO:0000313" key="3">
    <source>
        <dbReference type="EMBL" id="KRP98226.1"/>
    </source>
</evidence>
<dbReference type="Pfam" id="PF20256">
    <property type="entry name" value="MoCoBD_2"/>
    <property type="match status" value="1"/>
</dbReference>
<dbReference type="PANTHER" id="PTHR11908">
    <property type="entry name" value="XANTHINE DEHYDROGENASE"/>
    <property type="match status" value="1"/>
</dbReference>
<dbReference type="SUPFAM" id="SSF54665">
    <property type="entry name" value="CO dehydrogenase molybdoprotein N-domain-like"/>
    <property type="match status" value="1"/>
</dbReference>
<proteinExistence type="predicted"/>
<dbReference type="PANTHER" id="PTHR11908:SF153">
    <property type="entry name" value="DEHYDROGENASE"/>
    <property type="match status" value="1"/>
</dbReference>
<evidence type="ECO:0000256" key="1">
    <source>
        <dbReference type="SAM" id="MobiDB-lite"/>
    </source>
</evidence>
<dbReference type="AlphaFoldDB" id="A0A0R3CKY1"/>
<dbReference type="Pfam" id="PF02738">
    <property type="entry name" value="MoCoBD_1"/>
    <property type="match status" value="1"/>
</dbReference>
<accession>A0A0R3CKY1</accession>
<dbReference type="STRING" id="108015.GA0061099_100732"/>
<dbReference type="Gene3D" id="3.30.365.10">
    <property type="entry name" value="Aldehyde oxidase/xanthine dehydrogenase, molybdopterin binding domain"/>
    <property type="match status" value="4"/>
</dbReference>
<protein>
    <submittedName>
        <fullName evidence="3">Dehydrogenase</fullName>
    </submittedName>
</protein>